<accession>A0A8B8NBC2</accession>
<keyword evidence="14" id="KW-0325">Glycoprotein</keyword>
<keyword evidence="10 19" id="KW-1133">Transmembrane helix</keyword>
<dbReference type="InterPro" id="IPR017441">
    <property type="entry name" value="Protein_kinase_ATP_BS"/>
</dbReference>
<evidence type="ECO:0000256" key="11">
    <source>
        <dbReference type="ARBA" id="ARBA00023136"/>
    </source>
</evidence>
<dbReference type="Pfam" id="PF00954">
    <property type="entry name" value="S_locus_glycop"/>
    <property type="match status" value="1"/>
</dbReference>
<dbReference type="Pfam" id="PF01453">
    <property type="entry name" value="B_lectin"/>
    <property type="match status" value="1"/>
</dbReference>
<keyword evidence="6" id="KW-0732">Signal</keyword>
<evidence type="ECO:0000256" key="1">
    <source>
        <dbReference type="ARBA" id="ARBA00004167"/>
    </source>
</evidence>
<reference evidence="24" key="2">
    <citation type="submission" date="2025-08" db="UniProtKB">
        <authorList>
            <consortium name="RefSeq"/>
        </authorList>
    </citation>
    <scope>IDENTIFICATION</scope>
    <source>
        <tissue evidence="24">Leaf</tissue>
    </source>
</reference>
<evidence type="ECO:0000256" key="3">
    <source>
        <dbReference type="ARBA" id="ARBA00022536"/>
    </source>
</evidence>
<keyword evidence="23" id="KW-1185">Reference proteome</keyword>
<evidence type="ECO:0000256" key="15">
    <source>
        <dbReference type="ARBA" id="ARBA00047899"/>
    </source>
</evidence>
<keyword evidence="4 17" id="KW-0808">Transferase</keyword>
<evidence type="ECO:0000313" key="24">
    <source>
        <dbReference type="RefSeq" id="XP_030519741.2"/>
    </source>
</evidence>
<feature type="domain" description="Bulb-type lectin" evidence="21">
    <location>
        <begin position="154"/>
        <end position="278"/>
    </location>
</feature>
<dbReference type="PROSITE" id="PS50948">
    <property type="entry name" value="PAN"/>
    <property type="match status" value="1"/>
</dbReference>
<comment type="subcellular location">
    <subcellularLocation>
        <location evidence="1">Membrane</location>
        <topology evidence="1">Single-pass membrane protein</topology>
    </subcellularLocation>
</comment>
<dbReference type="SMART" id="SM00108">
    <property type="entry name" value="B_lectin"/>
    <property type="match status" value="1"/>
</dbReference>
<dbReference type="AlphaFoldDB" id="A0A8B8NBC2"/>
<dbReference type="SUPFAM" id="SSF51110">
    <property type="entry name" value="alpha-D-mannose-specific plant lectins"/>
    <property type="match status" value="2"/>
</dbReference>
<keyword evidence="5 19" id="KW-0812">Transmembrane</keyword>
<feature type="domain" description="Protein kinase" evidence="20">
    <location>
        <begin position="486"/>
        <end position="756"/>
    </location>
</feature>
<evidence type="ECO:0000256" key="4">
    <source>
        <dbReference type="ARBA" id="ARBA00022679"/>
    </source>
</evidence>
<dbReference type="SMART" id="SM00220">
    <property type="entry name" value="S_TKc"/>
    <property type="match status" value="1"/>
</dbReference>
<proteinExistence type="inferred from homology"/>
<keyword evidence="12" id="KW-1015">Disulfide bond</keyword>
<dbReference type="GO" id="GO:0030246">
    <property type="term" value="F:carbohydrate binding"/>
    <property type="evidence" value="ECO:0007669"/>
    <property type="project" value="UniProtKB-KW"/>
</dbReference>
<sequence>MADSTLHYKRFTSVVATLPILLSFAFIFIPATSQRQTNISLGASLTPTSTNSSWLSPSGLFAFGFYQRDGGYSVGVTLGRTVVWTANRDSPPVMSNSTLLFTGGRLVLQSAEVQDTTVANASEAAVSASFSDTGNFALYNSRGDKIWQSFDLPTDTLLAGQQLSPGQQLLSSISYNDPSTGIFCLEMQITGNLVQYPIDSPLTYYWSTDTYGISDNAALNLDTDGSLYLVNPTGDILENITRSRGPPDEGIIHLMRLDLDGILRLYSYNVSGNNLSVEWVSSNDKCSPGGACGFNMFCVMMDQNAKCECLPGFTPVNGGDGRSGCKRKFTAQTCEGTDPIPGYNIQAVNNTVWENTTYASMTFSTGKECQVACLRDCNCEAVMYKEGNCAMQRLPLRYGRRNLAESNTLYIKVGETGLKRPSGREVAIAIASSVAFALVTLAVSGFLVSKYLARVHIRLSEEGNNRMIDDVSPRLCTYEELKKVTKDFAEKIGKGAFGTVYKGTLSNGLVVVAVKKLEKIASDGDSEFQTEVKIIGRTHHRNLVKLLGYCLDGDHRLLVYEYMSNGSLADLLFAPERRPLGDEKMEIARNIARGLLYLHEECETQIIHCDIKPQNILIDEHKHAKISDFGLSKLLKPDQTNTMTRMRGTRGYVAPEWHKNLPVTVKADVYSFGIMLLEIICCRRSVDWNLPDKEAVLEEWVYNLFRAGELEKLVDDEFMDRRQLERMVKVGLWCIQEEPSLRPSMKKVLLMLEGTVDIPIPPCPSSILSAI</sequence>
<feature type="domain" description="Apple" evidence="22">
    <location>
        <begin position="334"/>
        <end position="415"/>
    </location>
</feature>
<dbReference type="PROSITE" id="PS50011">
    <property type="entry name" value="PROTEIN_KINASE_DOM"/>
    <property type="match status" value="1"/>
</dbReference>
<evidence type="ECO:0000256" key="5">
    <source>
        <dbReference type="ARBA" id="ARBA00022692"/>
    </source>
</evidence>
<dbReference type="InterPro" id="IPR000858">
    <property type="entry name" value="S_locus_glycoprot_dom"/>
</dbReference>
<evidence type="ECO:0000256" key="10">
    <source>
        <dbReference type="ARBA" id="ARBA00022989"/>
    </source>
</evidence>
<keyword evidence="2 17" id="KW-0723">Serine/threonine-protein kinase</keyword>
<evidence type="ECO:0000259" key="20">
    <source>
        <dbReference type="PROSITE" id="PS50011"/>
    </source>
</evidence>
<dbReference type="Proteomes" id="UP000827889">
    <property type="component" value="Chromosome 1"/>
</dbReference>
<dbReference type="InterPro" id="IPR003609">
    <property type="entry name" value="Pan_app"/>
</dbReference>
<dbReference type="GO" id="GO:0048544">
    <property type="term" value="P:recognition of pollen"/>
    <property type="evidence" value="ECO:0007669"/>
    <property type="project" value="InterPro"/>
</dbReference>
<keyword evidence="13" id="KW-0675">Receptor</keyword>
<dbReference type="KEGG" id="rarg:115733213"/>
<keyword evidence="9 17" id="KW-0067">ATP-binding</keyword>
<dbReference type="PROSITE" id="PS00107">
    <property type="entry name" value="PROTEIN_KINASE_ATP"/>
    <property type="match status" value="1"/>
</dbReference>
<keyword evidence="3" id="KW-0245">EGF-like domain</keyword>
<evidence type="ECO:0000259" key="22">
    <source>
        <dbReference type="PROSITE" id="PS50948"/>
    </source>
</evidence>
<evidence type="ECO:0000256" key="13">
    <source>
        <dbReference type="ARBA" id="ARBA00023170"/>
    </source>
</evidence>
<comment type="catalytic activity">
    <reaction evidence="16 17">
        <text>L-seryl-[protein] + ATP = O-phospho-L-seryl-[protein] + ADP + H(+)</text>
        <dbReference type="Rhea" id="RHEA:17989"/>
        <dbReference type="Rhea" id="RHEA-COMP:9863"/>
        <dbReference type="Rhea" id="RHEA-COMP:11604"/>
        <dbReference type="ChEBI" id="CHEBI:15378"/>
        <dbReference type="ChEBI" id="CHEBI:29999"/>
        <dbReference type="ChEBI" id="CHEBI:30616"/>
        <dbReference type="ChEBI" id="CHEBI:83421"/>
        <dbReference type="ChEBI" id="CHEBI:456216"/>
        <dbReference type="EC" id="2.7.11.1"/>
    </reaction>
</comment>
<dbReference type="PROSITE" id="PS00108">
    <property type="entry name" value="PROTEIN_KINASE_ST"/>
    <property type="match status" value="1"/>
</dbReference>
<evidence type="ECO:0000256" key="18">
    <source>
        <dbReference type="PROSITE-ProRule" id="PRU10141"/>
    </source>
</evidence>
<evidence type="ECO:0000259" key="21">
    <source>
        <dbReference type="PROSITE" id="PS50927"/>
    </source>
</evidence>
<dbReference type="RefSeq" id="XP_030519741.2">
    <property type="nucleotide sequence ID" value="XM_030663881.2"/>
</dbReference>
<dbReference type="GO" id="GO:0004674">
    <property type="term" value="F:protein serine/threonine kinase activity"/>
    <property type="evidence" value="ECO:0007669"/>
    <property type="project" value="UniProtKB-KW"/>
</dbReference>
<dbReference type="Gene3D" id="1.10.510.10">
    <property type="entry name" value="Transferase(Phosphotransferase) domain 1"/>
    <property type="match status" value="1"/>
</dbReference>
<keyword evidence="8 17" id="KW-0418">Kinase</keyword>
<feature type="domain" description="Bulb-type lectin" evidence="21">
    <location>
        <begin position="30"/>
        <end position="151"/>
    </location>
</feature>
<comment type="catalytic activity">
    <reaction evidence="15 17">
        <text>L-threonyl-[protein] + ATP = O-phospho-L-threonyl-[protein] + ADP + H(+)</text>
        <dbReference type="Rhea" id="RHEA:46608"/>
        <dbReference type="Rhea" id="RHEA-COMP:11060"/>
        <dbReference type="Rhea" id="RHEA-COMP:11605"/>
        <dbReference type="ChEBI" id="CHEBI:15378"/>
        <dbReference type="ChEBI" id="CHEBI:30013"/>
        <dbReference type="ChEBI" id="CHEBI:30616"/>
        <dbReference type="ChEBI" id="CHEBI:61977"/>
        <dbReference type="ChEBI" id="CHEBI:456216"/>
        <dbReference type="EC" id="2.7.11.1"/>
    </reaction>
</comment>
<dbReference type="Gene3D" id="2.90.10.10">
    <property type="entry name" value="Bulb-type lectin domain"/>
    <property type="match status" value="2"/>
</dbReference>
<protein>
    <recommendedName>
        <fullName evidence="17">Receptor-like serine/threonine-protein kinase</fullName>
        <ecNumber evidence="17">2.7.11.1</ecNumber>
    </recommendedName>
</protein>
<dbReference type="GO" id="GO:0016020">
    <property type="term" value="C:membrane"/>
    <property type="evidence" value="ECO:0007669"/>
    <property type="project" value="UniProtKB-SubCell"/>
</dbReference>
<reference evidence="23" key="1">
    <citation type="submission" date="2025-05" db="UniProtKB">
        <authorList>
            <consortium name="RefSeq"/>
        </authorList>
    </citation>
    <scope>NUCLEOTIDE SEQUENCE [LARGE SCALE GENOMIC DNA]</scope>
</reference>
<dbReference type="SUPFAM" id="SSF56112">
    <property type="entry name" value="Protein kinase-like (PK-like)"/>
    <property type="match status" value="1"/>
</dbReference>
<dbReference type="InterPro" id="IPR011009">
    <property type="entry name" value="Kinase-like_dom_sf"/>
</dbReference>
<feature type="binding site" evidence="18">
    <location>
        <position position="516"/>
    </location>
    <ligand>
        <name>ATP</name>
        <dbReference type="ChEBI" id="CHEBI:30616"/>
    </ligand>
</feature>
<dbReference type="PANTHER" id="PTHR47976">
    <property type="entry name" value="G-TYPE LECTIN S-RECEPTOR-LIKE SERINE/THREONINE-PROTEIN KINASE SD2-5"/>
    <property type="match status" value="1"/>
</dbReference>
<evidence type="ECO:0000256" key="14">
    <source>
        <dbReference type="ARBA" id="ARBA00023180"/>
    </source>
</evidence>
<dbReference type="InterPro" id="IPR000719">
    <property type="entry name" value="Prot_kinase_dom"/>
</dbReference>
<dbReference type="PIRSF" id="PIRSF000641">
    <property type="entry name" value="SRK"/>
    <property type="match status" value="1"/>
</dbReference>
<dbReference type="InterPro" id="IPR036426">
    <property type="entry name" value="Bulb-type_lectin_dom_sf"/>
</dbReference>
<evidence type="ECO:0000256" key="2">
    <source>
        <dbReference type="ARBA" id="ARBA00022527"/>
    </source>
</evidence>
<evidence type="ECO:0000256" key="6">
    <source>
        <dbReference type="ARBA" id="ARBA00022729"/>
    </source>
</evidence>
<dbReference type="CDD" id="cd14066">
    <property type="entry name" value="STKc_IRAK"/>
    <property type="match status" value="1"/>
</dbReference>
<evidence type="ECO:0000256" key="7">
    <source>
        <dbReference type="ARBA" id="ARBA00022741"/>
    </source>
</evidence>
<dbReference type="InterPro" id="IPR008271">
    <property type="entry name" value="Ser/Thr_kinase_AS"/>
</dbReference>
<keyword evidence="7 17" id="KW-0547">Nucleotide-binding</keyword>
<dbReference type="InterPro" id="IPR024171">
    <property type="entry name" value="SRK-like_kinase"/>
</dbReference>
<evidence type="ECO:0000256" key="19">
    <source>
        <dbReference type="SAM" id="Phobius"/>
    </source>
</evidence>
<dbReference type="EC" id="2.7.11.1" evidence="17"/>
<dbReference type="GeneID" id="115733213"/>
<dbReference type="CDD" id="cd00054">
    <property type="entry name" value="EGF_CA"/>
    <property type="match status" value="1"/>
</dbReference>
<feature type="transmembrane region" description="Helical" evidence="19">
    <location>
        <begin position="12"/>
        <end position="31"/>
    </location>
</feature>
<comment type="similarity">
    <text evidence="17">Belongs to the protein kinase superfamily. Ser/Thr protein kinase family.</text>
</comment>
<name>A0A8B8NBC2_9MYRT</name>
<dbReference type="Gene3D" id="3.30.200.20">
    <property type="entry name" value="Phosphorylase Kinase, domain 1"/>
    <property type="match status" value="1"/>
</dbReference>
<evidence type="ECO:0000256" key="9">
    <source>
        <dbReference type="ARBA" id="ARBA00022840"/>
    </source>
</evidence>
<evidence type="ECO:0000256" key="8">
    <source>
        <dbReference type="ARBA" id="ARBA00022777"/>
    </source>
</evidence>
<keyword evidence="11 19" id="KW-0472">Membrane</keyword>
<dbReference type="PANTHER" id="PTHR47976:SF7">
    <property type="entry name" value="RECEPTOR-LIKE SERINE_THREONINE-PROTEIN KINASE"/>
    <property type="match status" value="1"/>
</dbReference>
<dbReference type="InterPro" id="IPR001480">
    <property type="entry name" value="Bulb-type_lectin_dom"/>
</dbReference>
<dbReference type="Pfam" id="PF00069">
    <property type="entry name" value="Pkinase"/>
    <property type="match status" value="1"/>
</dbReference>
<evidence type="ECO:0000256" key="12">
    <source>
        <dbReference type="ARBA" id="ARBA00023157"/>
    </source>
</evidence>
<dbReference type="InterPro" id="IPR051343">
    <property type="entry name" value="G-type_lectin_kinases/EP1-like"/>
</dbReference>
<dbReference type="PROSITE" id="PS50927">
    <property type="entry name" value="BULB_LECTIN"/>
    <property type="match status" value="2"/>
</dbReference>
<organism evidence="23 24">
    <name type="scientific">Rhodamnia argentea</name>
    <dbReference type="NCBI Taxonomy" id="178133"/>
    <lineage>
        <taxon>Eukaryota</taxon>
        <taxon>Viridiplantae</taxon>
        <taxon>Streptophyta</taxon>
        <taxon>Embryophyta</taxon>
        <taxon>Tracheophyta</taxon>
        <taxon>Spermatophyta</taxon>
        <taxon>Magnoliopsida</taxon>
        <taxon>eudicotyledons</taxon>
        <taxon>Gunneridae</taxon>
        <taxon>Pentapetalae</taxon>
        <taxon>rosids</taxon>
        <taxon>malvids</taxon>
        <taxon>Myrtales</taxon>
        <taxon>Myrtaceae</taxon>
        <taxon>Myrtoideae</taxon>
        <taxon>Myrteae</taxon>
        <taxon>Australasian group</taxon>
        <taxon>Rhodamnia</taxon>
    </lineage>
</organism>
<feature type="transmembrane region" description="Helical" evidence="19">
    <location>
        <begin position="426"/>
        <end position="448"/>
    </location>
</feature>
<dbReference type="GO" id="GO:0005524">
    <property type="term" value="F:ATP binding"/>
    <property type="evidence" value="ECO:0007669"/>
    <property type="project" value="UniProtKB-UniRule"/>
</dbReference>
<evidence type="ECO:0000313" key="23">
    <source>
        <dbReference type="Proteomes" id="UP000827889"/>
    </source>
</evidence>
<gene>
    <name evidence="24" type="primary">LOC115733213</name>
</gene>
<evidence type="ECO:0000256" key="16">
    <source>
        <dbReference type="ARBA" id="ARBA00048679"/>
    </source>
</evidence>
<evidence type="ECO:0000256" key="17">
    <source>
        <dbReference type="PIRNR" id="PIRNR000641"/>
    </source>
</evidence>